<organism evidence="2 3">
    <name type="scientific">Paractinoplanes lichenicola</name>
    <dbReference type="NCBI Taxonomy" id="2802976"/>
    <lineage>
        <taxon>Bacteria</taxon>
        <taxon>Bacillati</taxon>
        <taxon>Actinomycetota</taxon>
        <taxon>Actinomycetes</taxon>
        <taxon>Micromonosporales</taxon>
        <taxon>Micromonosporaceae</taxon>
        <taxon>Paractinoplanes</taxon>
    </lineage>
</organism>
<gene>
    <name evidence="2" type="ORF">JKJ07_00210</name>
</gene>
<proteinExistence type="predicted"/>
<dbReference type="Proteomes" id="UP000598996">
    <property type="component" value="Unassembled WGS sequence"/>
</dbReference>
<dbReference type="RefSeq" id="WP_202989087.1">
    <property type="nucleotide sequence ID" value="NZ_JAENHO010000001.1"/>
</dbReference>
<sequence>MSTLRPGADFHAAAQTILLAERRRLATLLTARHELLLVGGSSLPNTLTKGDVDLHLRVPDQDFPAVIAALSKIYTKVHAEIWQSTLATFAVPTAAPHPESPAAATPEPASHGPITVPPPGSATVVSPGVAATPPSRPDAGAPDLPIGVALTPIGSAHDLRFTRTWQLLSADPALVAAYNAVKLRHCDDPPAYEREKSAFFDSLID</sequence>
<reference evidence="2 3" key="1">
    <citation type="submission" date="2021-01" db="EMBL/GenBank/DDBJ databases">
        <title>Actinoplanes sp. nov. LDG1-01 isolated from lichen.</title>
        <authorList>
            <person name="Saeng-In P."/>
            <person name="Phongsopitanun W."/>
            <person name="Kanchanasin P."/>
            <person name="Yuki M."/>
            <person name="Kudo T."/>
            <person name="Ohkuma M."/>
            <person name="Tanasupawat S."/>
        </authorList>
    </citation>
    <scope>NUCLEOTIDE SEQUENCE [LARGE SCALE GENOMIC DNA]</scope>
    <source>
        <strain evidence="2 3">LDG1-01</strain>
    </source>
</reference>
<dbReference type="InterPro" id="IPR043519">
    <property type="entry name" value="NT_sf"/>
</dbReference>
<keyword evidence="3" id="KW-1185">Reference proteome</keyword>
<dbReference type="EMBL" id="JAENHO010000001">
    <property type="protein sequence ID" value="MBL7252727.1"/>
    <property type="molecule type" value="Genomic_DNA"/>
</dbReference>
<evidence type="ECO:0000313" key="3">
    <source>
        <dbReference type="Proteomes" id="UP000598996"/>
    </source>
</evidence>
<accession>A0ABS1VDF7</accession>
<comment type="caution">
    <text evidence="2">The sequence shown here is derived from an EMBL/GenBank/DDBJ whole genome shotgun (WGS) entry which is preliminary data.</text>
</comment>
<evidence type="ECO:0000313" key="2">
    <source>
        <dbReference type="EMBL" id="MBL7252727.1"/>
    </source>
</evidence>
<evidence type="ECO:0000256" key="1">
    <source>
        <dbReference type="SAM" id="MobiDB-lite"/>
    </source>
</evidence>
<protein>
    <recommendedName>
        <fullName evidence="4">Nucleotidyl transferase AbiEii/AbiGii toxin family protein</fullName>
    </recommendedName>
</protein>
<evidence type="ECO:0008006" key="4">
    <source>
        <dbReference type="Google" id="ProtNLM"/>
    </source>
</evidence>
<feature type="region of interest" description="Disordered" evidence="1">
    <location>
        <begin position="95"/>
        <end position="115"/>
    </location>
</feature>
<feature type="compositionally biased region" description="Low complexity" evidence="1">
    <location>
        <begin position="95"/>
        <end position="111"/>
    </location>
</feature>
<dbReference type="Gene3D" id="3.30.460.10">
    <property type="entry name" value="Beta Polymerase, domain 2"/>
    <property type="match status" value="1"/>
</dbReference>
<name>A0ABS1VDF7_9ACTN</name>